<dbReference type="EMBL" id="JBFTWV010000095">
    <property type="protein sequence ID" value="KAL2787494.1"/>
    <property type="molecule type" value="Genomic_DNA"/>
</dbReference>
<evidence type="ECO:0000313" key="2">
    <source>
        <dbReference type="Proteomes" id="UP001610563"/>
    </source>
</evidence>
<accession>A0ABR4FW52</accession>
<organism evidence="1 2">
    <name type="scientific">Aspergillus keveii</name>
    <dbReference type="NCBI Taxonomy" id="714993"/>
    <lineage>
        <taxon>Eukaryota</taxon>
        <taxon>Fungi</taxon>
        <taxon>Dikarya</taxon>
        <taxon>Ascomycota</taxon>
        <taxon>Pezizomycotina</taxon>
        <taxon>Eurotiomycetes</taxon>
        <taxon>Eurotiomycetidae</taxon>
        <taxon>Eurotiales</taxon>
        <taxon>Aspergillaceae</taxon>
        <taxon>Aspergillus</taxon>
        <taxon>Aspergillus subgen. Nidulantes</taxon>
    </lineage>
</organism>
<gene>
    <name evidence="1" type="ORF">BJX66DRAFT_341137</name>
</gene>
<protein>
    <submittedName>
        <fullName evidence="1">Uncharacterized protein</fullName>
    </submittedName>
</protein>
<evidence type="ECO:0000313" key="1">
    <source>
        <dbReference type="EMBL" id="KAL2787494.1"/>
    </source>
</evidence>
<keyword evidence="2" id="KW-1185">Reference proteome</keyword>
<reference evidence="1 2" key="1">
    <citation type="submission" date="2024-07" db="EMBL/GenBank/DDBJ databases">
        <title>Section-level genome sequencing and comparative genomics of Aspergillus sections Usti and Cavernicolus.</title>
        <authorList>
            <consortium name="Lawrence Berkeley National Laboratory"/>
            <person name="Nybo J.L."/>
            <person name="Vesth T.C."/>
            <person name="Theobald S."/>
            <person name="Frisvad J.C."/>
            <person name="Larsen T.O."/>
            <person name="Kjaerboelling I."/>
            <person name="Rothschild-Mancinelli K."/>
            <person name="Lyhne E.K."/>
            <person name="Kogle M.E."/>
            <person name="Barry K."/>
            <person name="Clum A."/>
            <person name="Na H."/>
            <person name="Ledsgaard L."/>
            <person name="Lin J."/>
            <person name="Lipzen A."/>
            <person name="Kuo A."/>
            <person name="Riley R."/>
            <person name="Mondo S."/>
            <person name="Labutti K."/>
            <person name="Haridas S."/>
            <person name="Pangalinan J."/>
            <person name="Salamov A.A."/>
            <person name="Simmons B.A."/>
            <person name="Magnuson J.K."/>
            <person name="Chen J."/>
            <person name="Drula E."/>
            <person name="Henrissat B."/>
            <person name="Wiebenga A."/>
            <person name="Lubbers R.J."/>
            <person name="Gomes A.C."/>
            <person name="Makela M.R."/>
            <person name="Stajich J."/>
            <person name="Grigoriev I.V."/>
            <person name="Mortensen U.H."/>
            <person name="De Vries R.P."/>
            <person name="Baker S.E."/>
            <person name="Andersen M.R."/>
        </authorList>
    </citation>
    <scope>NUCLEOTIDE SEQUENCE [LARGE SCALE GENOMIC DNA]</scope>
    <source>
        <strain evidence="1 2">CBS 209.92</strain>
    </source>
</reference>
<sequence length="155" mass="17245">MSSPKQSETYLRQLGESIIGRPPTQQAPAITENPEVGKAAWGLAIANEFTGYLCIAHAPVKKIYRVSYLMMVEPTAEHPLHLSFRPARAADLEKLWGANVAAKPVKIGEVAQGFYREKAKQGEKERPLMFGVGRVVCVFDDVEVCFVRSKWEGKK</sequence>
<comment type="caution">
    <text evidence="1">The sequence shown here is derived from an EMBL/GenBank/DDBJ whole genome shotgun (WGS) entry which is preliminary data.</text>
</comment>
<proteinExistence type="predicted"/>
<name>A0ABR4FW52_9EURO</name>
<dbReference type="Proteomes" id="UP001610563">
    <property type="component" value="Unassembled WGS sequence"/>
</dbReference>